<dbReference type="Proteomes" id="UP000184452">
    <property type="component" value="Unassembled WGS sequence"/>
</dbReference>
<dbReference type="SMART" id="SM00567">
    <property type="entry name" value="EZ_HEAT"/>
    <property type="match status" value="4"/>
</dbReference>
<dbReference type="AlphaFoldDB" id="A0A1M6H8H5"/>
<evidence type="ECO:0000313" key="3">
    <source>
        <dbReference type="Proteomes" id="UP000184452"/>
    </source>
</evidence>
<protein>
    <submittedName>
        <fullName evidence="2">HEAT repeat-containing protein</fullName>
    </submittedName>
</protein>
<evidence type="ECO:0000256" key="1">
    <source>
        <dbReference type="SAM" id="MobiDB-lite"/>
    </source>
</evidence>
<evidence type="ECO:0000313" key="2">
    <source>
        <dbReference type="EMBL" id="SHJ18538.1"/>
    </source>
</evidence>
<dbReference type="RefSeq" id="WP_073377773.1">
    <property type="nucleotide sequence ID" value="NZ_FQZK01000004.1"/>
</dbReference>
<dbReference type="InterPro" id="IPR011989">
    <property type="entry name" value="ARM-like"/>
</dbReference>
<dbReference type="InterPro" id="IPR016024">
    <property type="entry name" value="ARM-type_fold"/>
</dbReference>
<gene>
    <name evidence="2" type="ORF">SAMN05421803_10480</name>
</gene>
<dbReference type="Gene3D" id="1.25.10.10">
    <property type="entry name" value="Leucine-rich Repeat Variant"/>
    <property type="match status" value="1"/>
</dbReference>
<dbReference type="SUPFAM" id="SSF48371">
    <property type="entry name" value="ARM repeat"/>
    <property type="match status" value="1"/>
</dbReference>
<feature type="region of interest" description="Disordered" evidence="1">
    <location>
        <begin position="227"/>
        <end position="257"/>
    </location>
</feature>
<dbReference type="OrthoDB" id="3273854at2"/>
<dbReference type="STRING" id="758803.SAMN05421803_10480"/>
<dbReference type="Pfam" id="PF13646">
    <property type="entry name" value="HEAT_2"/>
    <property type="match status" value="1"/>
</dbReference>
<name>A0A1M6H8H5_9ACTN</name>
<proteinExistence type="predicted"/>
<dbReference type="InterPro" id="IPR004155">
    <property type="entry name" value="PBS_lyase_HEAT"/>
</dbReference>
<reference evidence="2 3" key="1">
    <citation type="submission" date="2016-11" db="EMBL/GenBank/DDBJ databases">
        <authorList>
            <person name="Jaros S."/>
            <person name="Januszkiewicz K."/>
            <person name="Wedrychowicz H."/>
        </authorList>
    </citation>
    <scope>NUCLEOTIDE SEQUENCE [LARGE SCALE GENOMIC DNA]</scope>
    <source>
        <strain evidence="2 3">CGMCC 4.5723</strain>
    </source>
</reference>
<keyword evidence="3" id="KW-1185">Reference proteome</keyword>
<feature type="compositionally biased region" description="Basic and acidic residues" evidence="1">
    <location>
        <begin position="227"/>
        <end position="252"/>
    </location>
</feature>
<organism evidence="2 3">
    <name type="scientific">Nocardiopsis flavescens</name>
    <dbReference type="NCBI Taxonomy" id="758803"/>
    <lineage>
        <taxon>Bacteria</taxon>
        <taxon>Bacillati</taxon>
        <taxon>Actinomycetota</taxon>
        <taxon>Actinomycetes</taxon>
        <taxon>Streptosporangiales</taxon>
        <taxon>Nocardiopsidaceae</taxon>
        <taxon>Nocardiopsis</taxon>
    </lineage>
</organism>
<dbReference type="EMBL" id="FQZK01000004">
    <property type="protein sequence ID" value="SHJ18538.1"/>
    <property type="molecule type" value="Genomic_DNA"/>
</dbReference>
<accession>A0A1M6H8H5</accession>
<sequence length="1128" mass="121711">MSPTEPTQASARRLLSTVEPLSCAARTRALAHFARRRAGTPELSGAVRDLEGHVRGTGFAPHAQRAFASHLALVSRDLDAVARHLASPHPDLRRGALRAVRTLPVPDAAVPPALHDAPADLRHALYRALFHARRTALADRLLPAVLRDHGAPEAAVLLPACSAGTVADHLPDLAHAVRSWRRFARRLPDTLAAYLRTLGDAPDRRALHALDPVRPAEAAALADRLPGRARSDLPHASRVREGGGDRGTDHYPSRYPATPFGDRRVRSLLRVMRSHPDAARTVLRAMEPPLRTRYVERYLTGRLRSAPEAVLRYLDLLPPDAARERAREALEGIRSAGRWRTRHADPDLELDALAFLPYTEVAGTLADAASSGDARRRARGLAALVAAAGRTGDPETVSGVLLERAERARAERDPVRRALLRSAAALPVPLLTAALPALERLLDDTVHSRDAGADTRRALRDIAGRLLRHPACGPRARAWSLEVYARLVERFGADGLGEHGRPRAAPPWWSARRRWNADPRPEPHLDQVLPAGAEADLYRRLAPALEAARARGEHAPAVLVARELGRRAHGLPELGAHLRAAALEAGPRDAARAARAYLSGPDAADRARDLAEADPAAAALPGVWPRLVRTRPTDEVLAVLAAAPSRVPDADRRSARRWPARLTSALADRLAALADDPSAGVDARERALLRLGDLPRTAHRLRPHLDGDDVVLREAALSALGRCGDRTLDLVLRGADGPRSRAAAPALSRRALAEPPSALVPALARTLRGPAKVTVRKTAARLLARHRSPGSVAALVRALDTPGLHRDVRAAVVASLVRCLDDPDALPALVAHAPSFTEAELHLALLAPGPDRCPPRHRAAMAELVGGLPDPDTEHWRLRHWTVRWLPWGSGGGLGALVEGLCEPGDAFARSLAGIRVLWLRGEALDRAPEVVERLLARVPRAAPVPVPPEEDTAHRRLVRVVNAFRGAVRTPRDDGAVERVLPLLGEREEYGPEVSGLLLDRLSARIDPQGPEGAEAGDTGPGEAADLVLRYLRSHPPVDGADRYRIAALKLRLAADEDRLPEFCDRFLDGAGSDPRVRSHAGRMVLDLAGQAARRRGWPAPWPALLARVAGLGDPALRVAAHRMALD</sequence>